<accession>A0ABT2AAW4</accession>
<comment type="caution">
    <text evidence="2">The sequence shown here is derived from an EMBL/GenBank/DDBJ whole genome shotgun (WGS) entry which is preliminary data.</text>
</comment>
<protein>
    <recommendedName>
        <fullName evidence="4">Ricin B lectin domain-containing protein</fullName>
    </recommendedName>
</protein>
<evidence type="ECO:0000313" key="2">
    <source>
        <dbReference type="EMBL" id="MCS0591341.1"/>
    </source>
</evidence>
<dbReference type="Proteomes" id="UP001205560">
    <property type="component" value="Unassembled WGS sequence"/>
</dbReference>
<keyword evidence="1" id="KW-0732">Signal</keyword>
<feature type="chain" id="PRO_5047215084" description="Ricin B lectin domain-containing protein" evidence="1">
    <location>
        <begin position="26"/>
        <end position="165"/>
    </location>
</feature>
<sequence>MALPARFIASAVLALLHLAASPAFAAPDATYLQNELDGRGRCLGSAGGKVAMAACNQGPDQQWFVTRGDLPGYDKFHTAANGAAACLAVHPDDPKQLLAMEACSQAENQQWYIERLSDVPRLMRMTNRETGATRCLEAVQTGMRMTPCSRRQGGHRWHSNYIPTM</sequence>
<reference evidence="2 3" key="1">
    <citation type="submission" date="2022-08" db="EMBL/GenBank/DDBJ databases">
        <title>Reclassification of Massilia species as members of the genera Telluria, Duganella, Pseudoduganella, Mokoshia gen. nov. and Zemynaea gen. nov. using orthogonal and non-orthogonal genome-based approaches.</title>
        <authorList>
            <person name="Bowman J.P."/>
        </authorList>
    </citation>
    <scope>NUCLEOTIDE SEQUENCE [LARGE SCALE GENOMIC DNA]</scope>
    <source>
        <strain evidence="2 3">LMG 28164</strain>
    </source>
</reference>
<dbReference type="PROSITE" id="PS50231">
    <property type="entry name" value="RICIN_B_LECTIN"/>
    <property type="match status" value="1"/>
</dbReference>
<evidence type="ECO:0008006" key="4">
    <source>
        <dbReference type="Google" id="ProtNLM"/>
    </source>
</evidence>
<dbReference type="SUPFAM" id="SSF50370">
    <property type="entry name" value="Ricin B-like lectins"/>
    <property type="match status" value="1"/>
</dbReference>
<keyword evidence="3" id="KW-1185">Reference proteome</keyword>
<organism evidence="2 3">
    <name type="scientific">Massilia norwichensis</name>
    <dbReference type="NCBI Taxonomy" id="1442366"/>
    <lineage>
        <taxon>Bacteria</taxon>
        <taxon>Pseudomonadati</taxon>
        <taxon>Pseudomonadota</taxon>
        <taxon>Betaproteobacteria</taxon>
        <taxon>Burkholderiales</taxon>
        <taxon>Oxalobacteraceae</taxon>
        <taxon>Telluria group</taxon>
        <taxon>Massilia</taxon>
    </lineage>
</organism>
<dbReference type="InterPro" id="IPR035992">
    <property type="entry name" value="Ricin_B-like_lectins"/>
</dbReference>
<dbReference type="EMBL" id="JANUGX010000025">
    <property type="protein sequence ID" value="MCS0591341.1"/>
    <property type="molecule type" value="Genomic_DNA"/>
</dbReference>
<dbReference type="RefSeq" id="WP_258847103.1">
    <property type="nucleotide sequence ID" value="NZ_JANUGX010000025.1"/>
</dbReference>
<dbReference type="Gene3D" id="2.80.10.50">
    <property type="match status" value="1"/>
</dbReference>
<name>A0ABT2AAW4_9BURK</name>
<evidence type="ECO:0000256" key="1">
    <source>
        <dbReference type="SAM" id="SignalP"/>
    </source>
</evidence>
<proteinExistence type="predicted"/>
<evidence type="ECO:0000313" key="3">
    <source>
        <dbReference type="Proteomes" id="UP001205560"/>
    </source>
</evidence>
<gene>
    <name evidence="2" type="ORF">NX782_19305</name>
</gene>
<feature type="signal peptide" evidence="1">
    <location>
        <begin position="1"/>
        <end position="25"/>
    </location>
</feature>